<organism evidence="3">
    <name type="scientific">Oryza brachyantha</name>
    <name type="common">malo sina</name>
    <dbReference type="NCBI Taxonomy" id="4533"/>
    <lineage>
        <taxon>Eukaryota</taxon>
        <taxon>Viridiplantae</taxon>
        <taxon>Streptophyta</taxon>
        <taxon>Embryophyta</taxon>
        <taxon>Tracheophyta</taxon>
        <taxon>Spermatophyta</taxon>
        <taxon>Magnoliopsida</taxon>
        <taxon>Liliopsida</taxon>
        <taxon>Poales</taxon>
        <taxon>Poaceae</taxon>
        <taxon>BOP clade</taxon>
        <taxon>Oryzoideae</taxon>
        <taxon>Oryzeae</taxon>
        <taxon>Oryzinae</taxon>
        <taxon>Oryza</taxon>
    </lineage>
</organism>
<evidence type="ECO:0000256" key="1">
    <source>
        <dbReference type="SAM" id="MobiDB-lite"/>
    </source>
</evidence>
<dbReference type="KEGG" id="obr:107304866"/>
<dbReference type="eggNOG" id="ENOG502R5S8">
    <property type="taxonomic scope" value="Eukaryota"/>
</dbReference>
<dbReference type="GeneID" id="107304866"/>
<accession>J3KYJ2</accession>
<dbReference type="OrthoDB" id="694731at2759"/>
<reference evidence="3" key="1">
    <citation type="journal article" date="2013" name="Nat. Commun.">
        <title>Whole-genome sequencing of Oryza brachyantha reveals mechanisms underlying Oryza genome evolution.</title>
        <authorList>
            <person name="Chen J."/>
            <person name="Huang Q."/>
            <person name="Gao D."/>
            <person name="Wang J."/>
            <person name="Lang Y."/>
            <person name="Liu T."/>
            <person name="Li B."/>
            <person name="Bai Z."/>
            <person name="Luis Goicoechea J."/>
            <person name="Liang C."/>
            <person name="Chen C."/>
            <person name="Zhang W."/>
            <person name="Sun S."/>
            <person name="Liao Y."/>
            <person name="Zhang X."/>
            <person name="Yang L."/>
            <person name="Song C."/>
            <person name="Wang M."/>
            <person name="Shi J."/>
            <person name="Liu G."/>
            <person name="Liu J."/>
            <person name="Zhou H."/>
            <person name="Zhou W."/>
            <person name="Yu Q."/>
            <person name="An N."/>
            <person name="Chen Y."/>
            <person name="Cai Q."/>
            <person name="Wang B."/>
            <person name="Liu B."/>
            <person name="Min J."/>
            <person name="Huang Y."/>
            <person name="Wu H."/>
            <person name="Li Z."/>
            <person name="Zhang Y."/>
            <person name="Yin Y."/>
            <person name="Song W."/>
            <person name="Jiang J."/>
            <person name="Jackson S.A."/>
            <person name="Wing R.A."/>
            <person name="Wang J."/>
            <person name="Chen M."/>
        </authorList>
    </citation>
    <scope>NUCLEOTIDE SEQUENCE [LARGE SCALE GENOMIC DNA]</scope>
    <source>
        <strain evidence="3">cv. IRGC 101232</strain>
    </source>
</reference>
<dbReference type="STRING" id="4533.J3KYJ2"/>
<dbReference type="PANTHER" id="PTHR33474:SF2">
    <property type="entry name" value="TRANSMEMBRANE PROTEIN"/>
    <property type="match status" value="1"/>
</dbReference>
<dbReference type="RefSeq" id="XP_015696264.1">
    <property type="nucleotide sequence ID" value="XM_015840778.2"/>
</dbReference>
<dbReference type="Proteomes" id="UP000006038">
    <property type="component" value="Chromosome 1"/>
</dbReference>
<dbReference type="EnsemblPlants" id="OB01G20480.1">
    <property type="protein sequence ID" value="OB01G20480.1"/>
    <property type="gene ID" value="OB01G20480"/>
</dbReference>
<dbReference type="AlphaFoldDB" id="J3KYJ2"/>
<feature type="chain" id="PRO_5003773234" evidence="2">
    <location>
        <begin position="42"/>
        <end position="104"/>
    </location>
</feature>
<evidence type="ECO:0000256" key="2">
    <source>
        <dbReference type="SAM" id="SignalP"/>
    </source>
</evidence>
<proteinExistence type="predicted"/>
<reference evidence="3" key="2">
    <citation type="submission" date="2013-04" db="UniProtKB">
        <authorList>
            <consortium name="EnsemblPlants"/>
        </authorList>
    </citation>
    <scope>IDENTIFICATION</scope>
</reference>
<feature type="region of interest" description="Disordered" evidence="1">
    <location>
        <begin position="59"/>
        <end position="84"/>
    </location>
</feature>
<evidence type="ECO:0000313" key="4">
    <source>
        <dbReference type="Proteomes" id="UP000006038"/>
    </source>
</evidence>
<keyword evidence="2" id="KW-0732">Signal</keyword>
<dbReference type="Gramene" id="OB01G20480.1">
    <property type="protein sequence ID" value="OB01G20480.1"/>
    <property type="gene ID" value="OB01G20480"/>
</dbReference>
<dbReference type="HOGENOM" id="CLU_2254552_0_0_1"/>
<sequence>MAMAQPGPQQRRLGLGALPLAAVLLLLLSLCLLARAGAAVAATVSAEANLERKEGAMMATAPEEEDAVVGQEAAAEGDRPERMEMETIDDYVPFGANNRHNPHP</sequence>
<keyword evidence="4" id="KW-1185">Reference proteome</keyword>
<dbReference type="PANTHER" id="PTHR33474">
    <property type="entry name" value="TRANSMEMBRANE PROTEIN"/>
    <property type="match status" value="1"/>
</dbReference>
<evidence type="ECO:0000313" key="3">
    <source>
        <dbReference type="EnsemblPlants" id="OB01G20480.1"/>
    </source>
</evidence>
<protein>
    <submittedName>
        <fullName evidence="3">Uncharacterized protein</fullName>
    </submittedName>
</protein>
<feature type="signal peptide" evidence="2">
    <location>
        <begin position="1"/>
        <end position="41"/>
    </location>
</feature>
<dbReference type="OMA" id="DWKEGAV"/>
<gene>
    <name evidence="3" type="primary">LOC107304866</name>
</gene>
<name>J3KYJ2_ORYBR</name>